<evidence type="ECO:0000256" key="4">
    <source>
        <dbReference type="ARBA" id="ARBA00023163"/>
    </source>
</evidence>
<dbReference type="PROSITE" id="PS50943">
    <property type="entry name" value="HTH_CROC1"/>
    <property type="match status" value="1"/>
</dbReference>
<evidence type="ECO:0000256" key="3">
    <source>
        <dbReference type="ARBA" id="ARBA00023125"/>
    </source>
</evidence>
<dbReference type="Proteomes" id="UP000598467">
    <property type="component" value="Unassembled WGS sequence"/>
</dbReference>
<dbReference type="PANTHER" id="PTHR46797">
    <property type="entry name" value="HTH-TYPE TRANSCRIPTIONAL REGULATOR"/>
    <property type="match status" value="1"/>
</dbReference>
<dbReference type="Gene3D" id="1.10.260.40">
    <property type="entry name" value="lambda repressor-like DNA-binding domains"/>
    <property type="match status" value="1"/>
</dbReference>
<dbReference type="PIRSF" id="PIRSF019251">
    <property type="entry name" value="Rv0465c"/>
    <property type="match status" value="1"/>
</dbReference>
<dbReference type="InterPro" id="IPR026281">
    <property type="entry name" value="HTH_RamB"/>
</dbReference>
<evidence type="ECO:0000313" key="7">
    <source>
        <dbReference type="Proteomes" id="UP000598467"/>
    </source>
</evidence>
<proteinExistence type="inferred from homology"/>
<dbReference type="AlphaFoldDB" id="A0A926S405"/>
<dbReference type="InterPro" id="IPR001387">
    <property type="entry name" value="Cro/C1-type_HTH"/>
</dbReference>
<organism evidence="6 7">
    <name type="scientific">Roseibium aggregatum</name>
    <dbReference type="NCBI Taxonomy" id="187304"/>
    <lineage>
        <taxon>Bacteria</taxon>
        <taxon>Pseudomonadati</taxon>
        <taxon>Pseudomonadota</taxon>
        <taxon>Alphaproteobacteria</taxon>
        <taxon>Hyphomicrobiales</taxon>
        <taxon>Stappiaceae</taxon>
        <taxon>Roseibium</taxon>
    </lineage>
</organism>
<dbReference type="InterPro" id="IPR010982">
    <property type="entry name" value="Lambda_DNA-bd_dom_sf"/>
</dbReference>
<evidence type="ECO:0000256" key="2">
    <source>
        <dbReference type="ARBA" id="ARBA00023015"/>
    </source>
</evidence>
<dbReference type="Pfam" id="PF06114">
    <property type="entry name" value="Peptidase_M78"/>
    <property type="match status" value="1"/>
</dbReference>
<gene>
    <name evidence="6" type="ORF">HK439_01365</name>
</gene>
<dbReference type="EMBL" id="JABFCZ010000002">
    <property type="protein sequence ID" value="MBD1544896.1"/>
    <property type="molecule type" value="Genomic_DNA"/>
</dbReference>
<dbReference type="PANTHER" id="PTHR46797:SF23">
    <property type="entry name" value="HTH-TYPE TRANSCRIPTIONAL REGULATOR SUTR"/>
    <property type="match status" value="1"/>
</dbReference>
<evidence type="ECO:0000259" key="5">
    <source>
        <dbReference type="PROSITE" id="PS50943"/>
    </source>
</evidence>
<evidence type="ECO:0000313" key="6">
    <source>
        <dbReference type="EMBL" id="MBD1544896.1"/>
    </source>
</evidence>
<protein>
    <submittedName>
        <fullName evidence="6">DUF2083 domain-containing protein</fullName>
    </submittedName>
</protein>
<feature type="domain" description="HTH cro/C1-type" evidence="5">
    <location>
        <begin position="11"/>
        <end position="65"/>
    </location>
</feature>
<reference evidence="6" key="1">
    <citation type="submission" date="2020-05" db="EMBL/GenBank/DDBJ databases">
        <title>Identification of trans-AT polyketide cluster in two marine bacteria, producers of a novel glutaramide-containing polyketide sesbanimide D and analogs.</title>
        <authorList>
            <person name="Kacar D."/>
            <person name="Rodriguez P."/>
            <person name="Canedo L."/>
            <person name="Gonzalez E."/>
            <person name="Galan B."/>
            <person name="De La Calle F."/>
            <person name="Garcia J.L."/>
        </authorList>
    </citation>
    <scope>NUCLEOTIDE SEQUENCE</scope>
    <source>
        <strain evidence="6">PHM038</strain>
    </source>
</reference>
<keyword evidence="3" id="KW-0238">DNA-binding</keyword>
<dbReference type="SUPFAM" id="SSF47413">
    <property type="entry name" value="lambda repressor-like DNA-binding domains"/>
    <property type="match status" value="1"/>
</dbReference>
<dbReference type="InterPro" id="IPR050807">
    <property type="entry name" value="TransReg_Diox_bact_type"/>
</dbReference>
<sequence>MTKKLFAGHILRKIRERAELSQVDFARRLNLSPSYVNQLESNVRPISASVLIAVSREFGADLSSFETNDLDRLVSDLSEAFADTRFHSGSIGLQELKSVAIHTPDFARAVLDLYSALRHMSEQQAFIDDAIVMHGRQTEPAKRLTSPYEEVRDYFHYTDNYVDDLDTAAESLANELGLAWHSDRFSLLANWLTAKHNVVVEISDGDRAGEEAIMSFDPARKIVVLNRALPRSTMAFLLGNVIAELTSESLIAAHLDEANFATAAASDICRLALRNYFAGALLLPYRKFAALARDYRHDLDRLATTSGASLEQICHRLSTLQRSGEKGVPFYFLKVDRAGNIIKRHSATRFQFARYGGSCPLWNVHEAFENPEGRFSVQHGEMPDGISYVCLATSVTKPASSYTDRQRRYALGLGCEAKYADLLVYADRLIPSDKTKASPDRIGINCRICPRNNCADRAFPALDKELLVDPTTRRVVPFSMR</sequence>
<accession>A0A926S405</accession>
<dbReference type="Pfam" id="PF01381">
    <property type="entry name" value="HTH_3"/>
    <property type="match status" value="1"/>
</dbReference>
<dbReference type="RefSeq" id="WP_190289576.1">
    <property type="nucleotide sequence ID" value="NZ_JABFCZ010000002.1"/>
</dbReference>
<comment type="similarity">
    <text evidence="1">Belongs to the short-chain fatty acyl-CoA assimilation regulator (ScfR) family.</text>
</comment>
<dbReference type="InterPro" id="IPR010359">
    <property type="entry name" value="IrrE_HExxH"/>
</dbReference>
<dbReference type="GO" id="GO:0003677">
    <property type="term" value="F:DNA binding"/>
    <property type="evidence" value="ECO:0007669"/>
    <property type="project" value="UniProtKB-KW"/>
</dbReference>
<dbReference type="SMART" id="SM00530">
    <property type="entry name" value="HTH_XRE"/>
    <property type="match status" value="1"/>
</dbReference>
<dbReference type="GO" id="GO:0003700">
    <property type="term" value="F:DNA-binding transcription factor activity"/>
    <property type="evidence" value="ECO:0007669"/>
    <property type="project" value="TreeGrafter"/>
</dbReference>
<name>A0A926S405_9HYPH</name>
<dbReference type="InterPro" id="IPR018653">
    <property type="entry name" value="ScfR_C"/>
</dbReference>
<comment type="caution">
    <text evidence="6">The sequence shown here is derived from an EMBL/GenBank/DDBJ whole genome shotgun (WGS) entry which is preliminary data.</text>
</comment>
<dbReference type="CDD" id="cd00093">
    <property type="entry name" value="HTH_XRE"/>
    <property type="match status" value="1"/>
</dbReference>
<keyword evidence="4" id="KW-0804">Transcription</keyword>
<evidence type="ECO:0000256" key="1">
    <source>
        <dbReference type="ARBA" id="ARBA00007227"/>
    </source>
</evidence>
<dbReference type="Pfam" id="PF09856">
    <property type="entry name" value="ScfRs"/>
    <property type="match status" value="1"/>
</dbReference>
<dbReference type="GO" id="GO:0005829">
    <property type="term" value="C:cytosol"/>
    <property type="evidence" value="ECO:0007669"/>
    <property type="project" value="TreeGrafter"/>
</dbReference>
<keyword evidence="2" id="KW-0805">Transcription regulation</keyword>